<feature type="domain" description="C2H2-type" evidence="6">
    <location>
        <begin position="627"/>
        <end position="649"/>
    </location>
</feature>
<feature type="region of interest" description="Disordered" evidence="5">
    <location>
        <begin position="402"/>
        <end position="450"/>
    </location>
</feature>
<dbReference type="SMART" id="SM00355">
    <property type="entry name" value="ZnF_C2H2"/>
    <property type="match status" value="7"/>
</dbReference>
<feature type="domain" description="C2H2-type" evidence="6">
    <location>
        <begin position="263"/>
        <end position="286"/>
    </location>
</feature>
<keyword evidence="1" id="KW-0479">Metal-binding</keyword>
<feature type="domain" description="C2H2-type" evidence="6">
    <location>
        <begin position="460"/>
        <end position="483"/>
    </location>
</feature>
<feature type="compositionally biased region" description="Pro residues" evidence="5">
    <location>
        <begin position="325"/>
        <end position="338"/>
    </location>
</feature>
<feature type="domain" description="C2H2-type" evidence="6">
    <location>
        <begin position="560"/>
        <end position="582"/>
    </location>
</feature>
<evidence type="ECO:0000313" key="8">
    <source>
        <dbReference type="Proteomes" id="UP001642540"/>
    </source>
</evidence>
<feature type="compositionally biased region" description="Polar residues" evidence="5">
    <location>
        <begin position="437"/>
        <end position="450"/>
    </location>
</feature>
<dbReference type="InterPro" id="IPR050688">
    <property type="entry name" value="Zinc_finger/UBP_domain"/>
</dbReference>
<feature type="domain" description="C2H2-type" evidence="6">
    <location>
        <begin position="589"/>
        <end position="611"/>
    </location>
</feature>
<reference evidence="7 8" key="1">
    <citation type="submission" date="2024-08" db="EMBL/GenBank/DDBJ databases">
        <authorList>
            <person name="Cucini C."/>
            <person name="Frati F."/>
        </authorList>
    </citation>
    <scope>NUCLEOTIDE SEQUENCE [LARGE SCALE GENOMIC DNA]</scope>
</reference>
<feature type="domain" description="C2H2-type" evidence="6">
    <location>
        <begin position="490"/>
        <end position="512"/>
    </location>
</feature>
<feature type="region of interest" description="Disordered" evidence="5">
    <location>
        <begin position="310"/>
        <end position="341"/>
    </location>
</feature>
<name>A0ABP1SAT1_9HEXA</name>
<evidence type="ECO:0000256" key="2">
    <source>
        <dbReference type="ARBA" id="ARBA00022737"/>
    </source>
</evidence>
<proteinExistence type="predicted"/>
<dbReference type="InterPro" id="IPR013087">
    <property type="entry name" value="Znf_C2H2_type"/>
</dbReference>
<feature type="compositionally biased region" description="Basic residues" evidence="5">
    <location>
        <begin position="310"/>
        <end position="324"/>
    </location>
</feature>
<accession>A0ABP1SAT1</accession>
<keyword evidence="8" id="KW-1185">Reference proteome</keyword>
<evidence type="ECO:0000259" key="6">
    <source>
        <dbReference type="SMART" id="SM00355"/>
    </source>
</evidence>
<evidence type="ECO:0000256" key="1">
    <source>
        <dbReference type="ARBA" id="ARBA00022723"/>
    </source>
</evidence>
<dbReference type="PANTHER" id="PTHR24403">
    <property type="entry name" value="ZINC FINGER PROTEIN"/>
    <property type="match status" value="1"/>
</dbReference>
<keyword evidence="3" id="KW-0863">Zinc-finger</keyword>
<feature type="domain" description="C2H2-type" evidence="6">
    <location>
        <begin position="293"/>
        <end position="314"/>
    </location>
</feature>
<dbReference type="PANTHER" id="PTHR24403:SF67">
    <property type="entry name" value="FI01116P-RELATED"/>
    <property type="match status" value="1"/>
</dbReference>
<keyword evidence="2" id="KW-0677">Repeat</keyword>
<evidence type="ECO:0000256" key="3">
    <source>
        <dbReference type="ARBA" id="ARBA00022771"/>
    </source>
</evidence>
<dbReference type="Proteomes" id="UP001642540">
    <property type="component" value="Unassembled WGS sequence"/>
</dbReference>
<gene>
    <name evidence="7" type="ORF">ODALV1_LOCUS31509</name>
</gene>
<dbReference type="EMBL" id="CAXLJM020000173">
    <property type="protein sequence ID" value="CAL8148710.1"/>
    <property type="molecule type" value="Genomic_DNA"/>
</dbReference>
<comment type="caution">
    <text evidence="7">The sequence shown here is derived from an EMBL/GenBank/DDBJ whole genome shotgun (WGS) entry which is preliminary data.</text>
</comment>
<keyword evidence="4" id="KW-0862">Zinc</keyword>
<organism evidence="7 8">
    <name type="scientific">Orchesella dallaii</name>
    <dbReference type="NCBI Taxonomy" id="48710"/>
    <lineage>
        <taxon>Eukaryota</taxon>
        <taxon>Metazoa</taxon>
        <taxon>Ecdysozoa</taxon>
        <taxon>Arthropoda</taxon>
        <taxon>Hexapoda</taxon>
        <taxon>Collembola</taxon>
        <taxon>Entomobryomorpha</taxon>
        <taxon>Entomobryoidea</taxon>
        <taxon>Orchesellidae</taxon>
        <taxon>Orchesellinae</taxon>
        <taxon>Orchesella</taxon>
    </lineage>
</organism>
<evidence type="ECO:0000313" key="7">
    <source>
        <dbReference type="EMBL" id="CAL8148710.1"/>
    </source>
</evidence>
<evidence type="ECO:0000256" key="4">
    <source>
        <dbReference type="ARBA" id="ARBA00022833"/>
    </source>
</evidence>
<sequence>MDRNMFSRCLFCATNLAHNHPVRDHSGGVKLIKNDNRLVFVTASHQKHILKFPGDFAIQQQLQTCFILRNILKISKETVCRLLVDHENYFSSFGADSDLWTEVQVCPPCGELVFQYYQAEKKPRLETALTRIRNKLKEKMEESKDVEGPTPGSIWGRIRNYVLREEDGESEHEGSPAPHQVIIKVEMVDSNFEPEDDEEEWDLPNICVKTEMEDTETDYEPHSVANANPSSNLRRWEPPPCPAPPFNFAPLKPKTKRLPKFGYICANCPYKNINSPSNYEAHIKVHFEGSPAAPCAECGVFVFPNMLKQHRRNHRRKETRKKNLPRPPPVPHPDPPPLRDSFASEYQSGVLNLTEKIVKTEVIDLGHFTETSNFLPEDEEVEESEPIPIYQPPFYLSLFDEEEETQPETSFNLEHEHQYRPSQTPTQTKPRKRRQRPSSNPNYTIFINRPKTSTGSRRAYQCVHCPYTSCTIKSGIEDHIQLHEPGSRAIPCPECGMFVLPERLTRHKGFSHPQIRSRVTRRQMKELTKQPSRRPTKPHIHPDYRKVKVKQGFCKKAPKFTCNHCHYRTVHAANIKTHIELHEEGSTAIPCDKCGWFVLPEHMQLHNEHNHSKRNADLDRKASPTLHKCSLCPFESKWKQIYEDHQILHKEGSRASQCPECGCYTRQPLFNHRKGALCVKLRKRKTMKEARISQNQNVKEQNGS</sequence>
<protein>
    <recommendedName>
        <fullName evidence="6">C2H2-type domain-containing protein</fullName>
    </recommendedName>
</protein>
<evidence type="ECO:0000256" key="5">
    <source>
        <dbReference type="SAM" id="MobiDB-lite"/>
    </source>
</evidence>